<dbReference type="InterPro" id="IPR006958">
    <property type="entry name" value="Mak16"/>
</dbReference>
<feature type="domain" description="Ribosomal eL28/Mak16" evidence="6">
    <location>
        <begin position="6"/>
        <end position="118"/>
    </location>
</feature>
<comment type="subcellular location">
    <subcellularLocation>
        <location evidence="1">Nucleus</location>
    </subcellularLocation>
</comment>
<dbReference type="Gene3D" id="3.30.390.110">
    <property type="match status" value="1"/>
</dbReference>
<keyword evidence="8" id="KW-1185">Reference proteome</keyword>
<accession>A0AAD1XRF3</accession>
<dbReference type="GO" id="GO:0000460">
    <property type="term" value="P:maturation of 5.8S rRNA"/>
    <property type="evidence" value="ECO:0007669"/>
    <property type="project" value="TreeGrafter"/>
</dbReference>
<feature type="compositionally biased region" description="Acidic residues" evidence="5">
    <location>
        <begin position="193"/>
        <end position="212"/>
    </location>
</feature>
<dbReference type="AlphaFoldDB" id="A0AAD1XRF3"/>
<dbReference type="EMBL" id="CAMPGE010019470">
    <property type="protein sequence ID" value="CAI2377801.1"/>
    <property type="molecule type" value="Genomic_DNA"/>
</dbReference>
<comment type="similarity">
    <text evidence="2 4">Belongs to the MAK16 family.</text>
</comment>
<protein>
    <recommendedName>
        <fullName evidence="4">Protein MAK16 homolog</fullName>
    </recommendedName>
</protein>
<dbReference type="GO" id="GO:0000470">
    <property type="term" value="P:maturation of LSU-rRNA"/>
    <property type="evidence" value="ECO:0007669"/>
    <property type="project" value="TreeGrafter"/>
</dbReference>
<dbReference type="GO" id="GO:0030687">
    <property type="term" value="C:preribosome, large subunit precursor"/>
    <property type="evidence" value="ECO:0007669"/>
    <property type="project" value="TreeGrafter"/>
</dbReference>
<feature type="region of interest" description="Disordered" evidence="5">
    <location>
        <begin position="192"/>
        <end position="218"/>
    </location>
</feature>
<name>A0AAD1XRF3_EUPCR</name>
<gene>
    <name evidence="7" type="ORF">ECRASSUSDP1_LOCUS19191</name>
</gene>
<reference evidence="7" key="1">
    <citation type="submission" date="2023-07" db="EMBL/GenBank/DDBJ databases">
        <authorList>
            <consortium name="AG Swart"/>
            <person name="Singh M."/>
            <person name="Singh A."/>
            <person name="Seah K."/>
            <person name="Emmerich C."/>
        </authorList>
    </citation>
    <scope>NUCLEOTIDE SEQUENCE</scope>
    <source>
        <strain evidence="7">DP1</strain>
    </source>
</reference>
<dbReference type="Pfam" id="PF01778">
    <property type="entry name" value="Ribosomal_L28e"/>
    <property type="match status" value="1"/>
</dbReference>
<evidence type="ECO:0000256" key="5">
    <source>
        <dbReference type="SAM" id="MobiDB-lite"/>
    </source>
</evidence>
<dbReference type="Proteomes" id="UP001295684">
    <property type="component" value="Unassembled WGS sequence"/>
</dbReference>
<evidence type="ECO:0000256" key="1">
    <source>
        <dbReference type="ARBA" id="ARBA00004123"/>
    </source>
</evidence>
<comment type="caution">
    <text evidence="7">The sequence shown here is derived from an EMBL/GenBank/DDBJ whole genome shotgun (WGS) entry which is preliminary data.</text>
</comment>
<keyword evidence="3 4" id="KW-0539">Nucleus</keyword>
<dbReference type="InterPro" id="IPR029004">
    <property type="entry name" value="Ribosomal_eL28/Mak16"/>
</dbReference>
<evidence type="ECO:0000256" key="4">
    <source>
        <dbReference type="PIRNR" id="PIRNR003352"/>
    </source>
</evidence>
<evidence type="ECO:0000313" key="7">
    <source>
        <dbReference type="EMBL" id="CAI2377801.1"/>
    </source>
</evidence>
<evidence type="ECO:0000256" key="2">
    <source>
        <dbReference type="ARBA" id="ARBA00005514"/>
    </source>
</evidence>
<evidence type="ECO:0000256" key="3">
    <source>
        <dbReference type="ARBA" id="ARBA00023242"/>
    </source>
</evidence>
<dbReference type="PANTHER" id="PTHR23405">
    <property type="entry name" value="MAINTENANCE OF KILLER 16 MAK16 PROTEIN-RELATED"/>
    <property type="match status" value="1"/>
</dbReference>
<sequence>MIQDEVIWKCIKYAHCAFKTKTETQDFCKNKHNLTGLCTRQACPLSNSNYSTIIEEKGVCYLYQKTIKRAHLPNRLWEKVKLPKNYKKALELIDKELEFDSKFQRHNCKRRLTKLHQMIIRRRRLRLNQMEQYEPIKTKFEKREKHREKKAERAANLEISIEKELLNRLKEGVYPKEIYNLDQEAFEKAIAEQEVEEEKDDANNEEESEEETLTTLMI</sequence>
<evidence type="ECO:0000259" key="6">
    <source>
        <dbReference type="Pfam" id="PF01778"/>
    </source>
</evidence>
<dbReference type="PIRSF" id="PIRSF003352">
    <property type="entry name" value="MAK16"/>
    <property type="match status" value="1"/>
</dbReference>
<proteinExistence type="inferred from homology"/>
<organism evidence="7 8">
    <name type="scientific">Euplotes crassus</name>
    <dbReference type="NCBI Taxonomy" id="5936"/>
    <lineage>
        <taxon>Eukaryota</taxon>
        <taxon>Sar</taxon>
        <taxon>Alveolata</taxon>
        <taxon>Ciliophora</taxon>
        <taxon>Intramacronucleata</taxon>
        <taxon>Spirotrichea</taxon>
        <taxon>Hypotrichia</taxon>
        <taxon>Euplotida</taxon>
        <taxon>Euplotidae</taxon>
        <taxon>Moneuplotes</taxon>
    </lineage>
</organism>
<dbReference type="Pfam" id="PF04874">
    <property type="entry name" value="Mak16"/>
    <property type="match status" value="1"/>
</dbReference>
<dbReference type="PANTHER" id="PTHR23405:SF4">
    <property type="entry name" value="PROTEIN MAK16 HOMOLOG"/>
    <property type="match status" value="1"/>
</dbReference>
<evidence type="ECO:0000313" key="8">
    <source>
        <dbReference type="Proteomes" id="UP001295684"/>
    </source>
</evidence>
<dbReference type="FunFam" id="3.30.390.110:FF:000001">
    <property type="entry name" value="Protein MAK16 homolog"/>
    <property type="match status" value="1"/>
</dbReference>
<dbReference type="GO" id="GO:0005730">
    <property type="term" value="C:nucleolus"/>
    <property type="evidence" value="ECO:0007669"/>
    <property type="project" value="UniProtKB-UniRule"/>
</dbReference>